<keyword evidence="1" id="KW-0472">Membrane</keyword>
<sequence>MKSYVLIGFVMLAIVGLIFITRQQRERERFDVDPTLAQELAPQNTRLAIIQKKQEKAQDAINAGAGKAKMDGI</sequence>
<name>A0A6C0B6C4_9ZZZZ</name>
<dbReference type="AlphaFoldDB" id="A0A6C0B6C4"/>
<feature type="transmembrane region" description="Helical" evidence="1">
    <location>
        <begin position="6"/>
        <end position="21"/>
    </location>
</feature>
<evidence type="ECO:0000313" key="2">
    <source>
        <dbReference type="EMBL" id="QHS87221.1"/>
    </source>
</evidence>
<accession>A0A6C0B6C4</accession>
<keyword evidence="1" id="KW-1133">Transmembrane helix</keyword>
<keyword evidence="1" id="KW-0812">Transmembrane</keyword>
<dbReference type="EMBL" id="MN739079">
    <property type="protein sequence ID" value="QHS87221.1"/>
    <property type="molecule type" value="Genomic_DNA"/>
</dbReference>
<proteinExistence type="predicted"/>
<organism evidence="2">
    <name type="scientific">viral metagenome</name>
    <dbReference type="NCBI Taxonomy" id="1070528"/>
    <lineage>
        <taxon>unclassified sequences</taxon>
        <taxon>metagenomes</taxon>
        <taxon>organismal metagenomes</taxon>
    </lineage>
</organism>
<evidence type="ECO:0000256" key="1">
    <source>
        <dbReference type="SAM" id="Phobius"/>
    </source>
</evidence>
<reference evidence="2" key="1">
    <citation type="journal article" date="2020" name="Nature">
        <title>Giant virus diversity and host interactions through global metagenomics.</title>
        <authorList>
            <person name="Schulz F."/>
            <person name="Roux S."/>
            <person name="Paez-Espino D."/>
            <person name="Jungbluth S."/>
            <person name="Walsh D.A."/>
            <person name="Denef V.J."/>
            <person name="McMahon K.D."/>
            <person name="Konstantinidis K.T."/>
            <person name="Eloe-Fadrosh E.A."/>
            <person name="Kyrpides N.C."/>
            <person name="Woyke T."/>
        </authorList>
    </citation>
    <scope>NUCLEOTIDE SEQUENCE</scope>
    <source>
        <strain evidence="2">GVMAG-M-3300009684-20</strain>
    </source>
</reference>
<protein>
    <submittedName>
        <fullName evidence="2">Uncharacterized protein</fullName>
    </submittedName>
</protein>